<proteinExistence type="predicted"/>
<evidence type="ECO:0000259" key="2">
    <source>
        <dbReference type="Pfam" id="PF14300"/>
    </source>
</evidence>
<reference evidence="3 4" key="1">
    <citation type="submission" date="2020-01" db="EMBL/GenBank/DDBJ databases">
        <title>Muricauda sediminis sp.nov. 40Bstr401.</title>
        <authorList>
            <person name="Xue Z."/>
            <person name="Zhu S."/>
            <person name="Ren N."/>
            <person name="Chen T."/>
            <person name="Chen X."/>
            <person name="Chen J."/>
            <person name="Yang J."/>
        </authorList>
    </citation>
    <scope>NUCLEOTIDE SEQUENCE [LARGE SCALE GENOMIC DNA]</scope>
    <source>
        <strain evidence="3 4">40Bstr401</strain>
    </source>
</reference>
<accession>A0A6I5KQ89</accession>
<feature type="domain" description="DNA mimic protein DMP19 C-terminal" evidence="2">
    <location>
        <begin position="81"/>
        <end position="197"/>
    </location>
</feature>
<evidence type="ECO:0000313" key="4">
    <source>
        <dbReference type="Proteomes" id="UP000468707"/>
    </source>
</evidence>
<feature type="coiled-coil region" evidence="1">
    <location>
        <begin position="157"/>
        <end position="184"/>
    </location>
</feature>
<dbReference type="Gene3D" id="1.20.1420.60">
    <property type="match status" value="1"/>
</dbReference>
<dbReference type="InterPro" id="IPR025402">
    <property type="entry name" value="DMP19_C"/>
</dbReference>
<dbReference type="Pfam" id="PF14300">
    <property type="entry name" value="DMP19"/>
    <property type="match status" value="1"/>
</dbReference>
<protein>
    <submittedName>
        <fullName evidence="3">DUF4375 domain-containing protein</fullName>
    </submittedName>
</protein>
<keyword evidence="4" id="KW-1185">Reference proteome</keyword>
<keyword evidence="1" id="KW-0175">Coiled coil</keyword>
<sequence>MGGMASLTARIVSRAPGYDRSSKSPTISYRETVVTHLMKTQETLTNEELIDYVYYDIAGKYLNEKINDWSQTKMWYDTVFELSEPVRYRYGIGVLNMQVMNGGFEQYFDNDYGIFAEETLNGLKKIGAELTFALLKSAIKILNKHKEPQTDLFEFITQNKYWENEEIEQELDRLDDEYYKLEEKENLTELLGNYLRSCEIK</sequence>
<comment type="caution">
    <text evidence="3">The sequence shown here is derived from an EMBL/GenBank/DDBJ whole genome shotgun (WGS) entry which is preliminary data.</text>
</comment>
<dbReference type="AlphaFoldDB" id="A0A6I5KQ89"/>
<dbReference type="EMBL" id="JAAAMI010000002">
    <property type="protein sequence ID" value="NDV43054.1"/>
    <property type="molecule type" value="Genomic_DNA"/>
</dbReference>
<evidence type="ECO:0000313" key="3">
    <source>
        <dbReference type="EMBL" id="NDV43054.1"/>
    </source>
</evidence>
<dbReference type="Proteomes" id="UP000468707">
    <property type="component" value="Unassembled WGS sequence"/>
</dbReference>
<name>A0A6I5KQ89_9FLAO</name>
<organism evidence="3 4">
    <name type="scientific">Flagellimonas sediminis</name>
    <dbReference type="NCBI Taxonomy" id="2696468"/>
    <lineage>
        <taxon>Bacteria</taxon>
        <taxon>Pseudomonadati</taxon>
        <taxon>Bacteroidota</taxon>
        <taxon>Flavobacteriia</taxon>
        <taxon>Flavobacteriales</taxon>
        <taxon>Flavobacteriaceae</taxon>
        <taxon>Flagellimonas</taxon>
    </lineage>
</organism>
<gene>
    <name evidence="3" type="ORF">GTK07_06905</name>
</gene>
<evidence type="ECO:0000256" key="1">
    <source>
        <dbReference type="SAM" id="Coils"/>
    </source>
</evidence>